<proteinExistence type="predicted"/>
<feature type="compositionally biased region" description="Basic residues" evidence="1">
    <location>
        <begin position="7"/>
        <end position="19"/>
    </location>
</feature>
<organism evidence="2 3">
    <name type="scientific">Tagetes erecta</name>
    <name type="common">African marigold</name>
    <dbReference type="NCBI Taxonomy" id="13708"/>
    <lineage>
        <taxon>Eukaryota</taxon>
        <taxon>Viridiplantae</taxon>
        <taxon>Streptophyta</taxon>
        <taxon>Embryophyta</taxon>
        <taxon>Tracheophyta</taxon>
        <taxon>Spermatophyta</taxon>
        <taxon>Magnoliopsida</taxon>
        <taxon>eudicotyledons</taxon>
        <taxon>Gunneridae</taxon>
        <taxon>Pentapetalae</taxon>
        <taxon>asterids</taxon>
        <taxon>campanulids</taxon>
        <taxon>Asterales</taxon>
        <taxon>Asteraceae</taxon>
        <taxon>Asteroideae</taxon>
        <taxon>Heliantheae alliance</taxon>
        <taxon>Tageteae</taxon>
        <taxon>Tagetes</taxon>
    </lineage>
</organism>
<evidence type="ECO:0000313" key="3">
    <source>
        <dbReference type="Proteomes" id="UP001229421"/>
    </source>
</evidence>
<comment type="caution">
    <text evidence="2">The sequence shown here is derived from an EMBL/GenBank/DDBJ whole genome shotgun (WGS) entry which is preliminary data.</text>
</comment>
<feature type="region of interest" description="Disordered" evidence="1">
    <location>
        <begin position="1"/>
        <end position="39"/>
    </location>
</feature>
<evidence type="ECO:0000313" key="2">
    <source>
        <dbReference type="EMBL" id="KAK1434811.1"/>
    </source>
</evidence>
<protein>
    <submittedName>
        <fullName evidence="2">Uncharacterized protein</fullName>
    </submittedName>
</protein>
<dbReference type="EMBL" id="JAUHHV010000001">
    <property type="protein sequence ID" value="KAK1434811.1"/>
    <property type="molecule type" value="Genomic_DNA"/>
</dbReference>
<keyword evidence="3" id="KW-1185">Reference proteome</keyword>
<reference evidence="2" key="1">
    <citation type="journal article" date="2023" name="bioRxiv">
        <title>Improved chromosome-level genome assembly for marigold (Tagetes erecta).</title>
        <authorList>
            <person name="Jiang F."/>
            <person name="Yuan L."/>
            <person name="Wang S."/>
            <person name="Wang H."/>
            <person name="Xu D."/>
            <person name="Wang A."/>
            <person name="Fan W."/>
        </authorList>
    </citation>
    <scope>NUCLEOTIDE SEQUENCE</scope>
    <source>
        <strain evidence="2">WSJ</strain>
        <tissue evidence="2">Leaf</tissue>
    </source>
</reference>
<evidence type="ECO:0000256" key="1">
    <source>
        <dbReference type="SAM" id="MobiDB-lite"/>
    </source>
</evidence>
<dbReference type="Proteomes" id="UP001229421">
    <property type="component" value="Unassembled WGS sequence"/>
</dbReference>
<dbReference type="AlphaFoldDB" id="A0AAD8L907"/>
<name>A0AAD8L907_TARER</name>
<accession>A0AAD8L907</accession>
<sequence length="81" mass="9106">MFLNLTKVKRHNRRGRNTQRRAIMSIKAQRRSGKDAMSSFANKHTNKPLFLSLMINHVYTSSSSSSSSQGFSYVCDPVALG</sequence>
<gene>
    <name evidence="2" type="ORF">QVD17_00565</name>
</gene>